<dbReference type="RefSeq" id="WP_014587099.1">
    <property type="nucleotide sequence ID" value="NC_017527.1"/>
</dbReference>
<protein>
    <submittedName>
        <fullName evidence="2">Transcriptional regulator, ArsR family</fullName>
    </submittedName>
</protein>
<proteinExistence type="predicted"/>
<dbReference type="PRINTS" id="PR00778">
    <property type="entry name" value="HTHARSR"/>
</dbReference>
<dbReference type="PROSITE" id="PS50987">
    <property type="entry name" value="HTH_ARSR_2"/>
    <property type="match status" value="1"/>
</dbReference>
<evidence type="ECO:0000259" key="1">
    <source>
        <dbReference type="PROSITE" id="PS50987"/>
    </source>
</evidence>
<gene>
    <name evidence="2" type="ordered locus">Mhar_1554</name>
</gene>
<dbReference type="InterPro" id="IPR011991">
    <property type="entry name" value="ArsR-like_HTH"/>
</dbReference>
<dbReference type="KEGG" id="mhi:Mhar_1554"/>
<dbReference type="CDD" id="cd00090">
    <property type="entry name" value="HTH_ARSR"/>
    <property type="match status" value="1"/>
</dbReference>
<dbReference type="AlphaFoldDB" id="G7WP74"/>
<dbReference type="STRING" id="1110509.Mhar_1554"/>
<dbReference type="SMART" id="SM00418">
    <property type="entry name" value="HTH_ARSR"/>
    <property type="match status" value="1"/>
</dbReference>
<organism evidence="2 3">
    <name type="scientific">Methanothrix harundinacea (strain 6Ac)</name>
    <name type="common">Methanosaeta harundinacea</name>
    <dbReference type="NCBI Taxonomy" id="1110509"/>
    <lineage>
        <taxon>Archaea</taxon>
        <taxon>Methanobacteriati</taxon>
        <taxon>Methanobacteriota</taxon>
        <taxon>Stenosarchaea group</taxon>
        <taxon>Methanomicrobia</taxon>
        <taxon>Methanotrichales</taxon>
        <taxon>Methanotrichaceae</taxon>
        <taxon>Methanothrix</taxon>
    </lineage>
</organism>
<reference evidence="2 3" key="1">
    <citation type="journal article" date="2012" name="PLoS ONE">
        <title>The genome characteristics and predicted function of methyl-group oxidation pathway in the obligate aceticlastic methanogens, Methanosaeta spp.</title>
        <authorList>
            <person name="Zhu J."/>
            <person name="Zheng H."/>
            <person name="Ai G."/>
            <person name="Zhang G."/>
            <person name="Liu D."/>
            <person name="Liu X."/>
            <person name="Dong X."/>
        </authorList>
    </citation>
    <scope>NUCLEOTIDE SEQUENCE [LARGE SCALE GENOMIC DNA]</scope>
    <source>
        <strain evidence="2 3">6Ac</strain>
    </source>
</reference>
<name>G7WP74_METH6</name>
<dbReference type="GeneID" id="12510723"/>
<feature type="domain" description="HTH arsR-type" evidence="1">
    <location>
        <begin position="1"/>
        <end position="74"/>
    </location>
</feature>
<evidence type="ECO:0000313" key="2">
    <source>
        <dbReference type="EMBL" id="AET64915.1"/>
    </source>
</evidence>
<keyword evidence="3" id="KW-1185">Reference proteome</keyword>
<dbReference type="Pfam" id="PF01022">
    <property type="entry name" value="HTH_5"/>
    <property type="match status" value="1"/>
</dbReference>
<dbReference type="InterPro" id="IPR036390">
    <property type="entry name" value="WH_DNA-bd_sf"/>
</dbReference>
<dbReference type="SUPFAM" id="SSF46785">
    <property type="entry name" value="Winged helix' DNA-binding domain"/>
    <property type="match status" value="1"/>
</dbReference>
<accession>G7WP74</accession>
<sequence length="86" mass="9931">MAEVFKAMADPFRLAILKLLRDNELCVCEINLSILKRQALVKDRKEGKWSRYCLSEGAVIEMMMKLADLMMGDGWLPKRRSGCRHT</sequence>
<dbReference type="EMBL" id="CP003117">
    <property type="protein sequence ID" value="AET64915.1"/>
    <property type="molecule type" value="Genomic_DNA"/>
</dbReference>
<dbReference type="InterPro" id="IPR036388">
    <property type="entry name" value="WH-like_DNA-bd_sf"/>
</dbReference>
<dbReference type="GO" id="GO:0003700">
    <property type="term" value="F:DNA-binding transcription factor activity"/>
    <property type="evidence" value="ECO:0007669"/>
    <property type="project" value="InterPro"/>
</dbReference>
<dbReference type="PATRIC" id="fig|1110509.7.peg.1730"/>
<dbReference type="HOGENOM" id="CLU_2490447_0_0_2"/>
<dbReference type="Proteomes" id="UP000005877">
    <property type="component" value="Chromosome"/>
</dbReference>
<evidence type="ECO:0000313" key="3">
    <source>
        <dbReference type="Proteomes" id="UP000005877"/>
    </source>
</evidence>
<dbReference type="Gene3D" id="1.10.10.10">
    <property type="entry name" value="Winged helix-like DNA-binding domain superfamily/Winged helix DNA-binding domain"/>
    <property type="match status" value="1"/>
</dbReference>
<dbReference type="InterPro" id="IPR001845">
    <property type="entry name" value="HTH_ArsR_DNA-bd_dom"/>
</dbReference>